<keyword evidence="4" id="KW-1185">Reference proteome</keyword>
<feature type="region of interest" description="Disordered" evidence="1">
    <location>
        <begin position="82"/>
        <end position="102"/>
    </location>
</feature>
<dbReference type="PANTHER" id="PTHR39603:SF1">
    <property type="entry name" value="CYANOVIRIN-N DOMAIN-CONTAINING PROTEIN"/>
    <property type="match status" value="1"/>
</dbReference>
<protein>
    <recommendedName>
        <fullName evidence="5">Ecp2 effector protein domain-containing protein</fullName>
    </recommendedName>
</protein>
<feature type="compositionally biased region" description="Polar residues" evidence="1">
    <location>
        <begin position="85"/>
        <end position="102"/>
    </location>
</feature>
<organism evidence="3 4">
    <name type="scientific">Colletotrichum cuscutae</name>
    <dbReference type="NCBI Taxonomy" id="1209917"/>
    <lineage>
        <taxon>Eukaryota</taxon>
        <taxon>Fungi</taxon>
        <taxon>Dikarya</taxon>
        <taxon>Ascomycota</taxon>
        <taxon>Pezizomycotina</taxon>
        <taxon>Sordariomycetes</taxon>
        <taxon>Hypocreomycetidae</taxon>
        <taxon>Glomerellales</taxon>
        <taxon>Glomerellaceae</taxon>
        <taxon>Colletotrichum</taxon>
        <taxon>Colletotrichum acutatum species complex</taxon>
    </lineage>
</organism>
<reference evidence="3" key="1">
    <citation type="submission" date="2016-11" db="EMBL/GenBank/DDBJ databases">
        <title>The genome sequence of Colletotrichum cuscutae.</title>
        <authorList>
            <person name="Baroncelli R."/>
        </authorList>
    </citation>
    <scope>NUCLEOTIDE SEQUENCE</scope>
    <source>
        <strain evidence="3">IMI 304802</strain>
    </source>
</reference>
<dbReference type="Proteomes" id="UP001239213">
    <property type="component" value="Unassembled WGS sequence"/>
</dbReference>
<gene>
    <name evidence="3" type="ORF">CCUS01_13145</name>
</gene>
<comment type="caution">
    <text evidence="3">The sequence shown here is derived from an EMBL/GenBank/DDBJ whole genome shotgun (WGS) entry which is preliminary data.</text>
</comment>
<proteinExistence type="predicted"/>
<accession>A0AAI9YCP6</accession>
<feature type="chain" id="PRO_5042520993" description="Ecp2 effector protein domain-containing protein" evidence="2">
    <location>
        <begin position="21"/>
        <end position="245"/>
    </location>
</feature>
<feature type="signal peptide" evidence="2">
    <location>
        <begin position="1"/>
        <end position="20"/>
    </location>
</feature>
<name>A0AAI9YCP6_9PEZI</name>
<dbReference type="AlphaFoldDB" id="A0AAI9YCP6"/>
<keyword evidence="2" id="KW-0732">Signal</keyword>
<dbReference type="EMBL" id="MPDP01000009">
    <property type="protein sequence ID" value="KAK1497358.1"/>
    <property type="molecule type" value="Genomic_DNA"/>
</dbReference>
<evidence type="ECO:0000313" key="3">
    <source>
        <dbReference type="EMBL" id="KAK1497358.1"/>
    </source>
</evidence>
<evidence type="ECO:0000313" key="4">
    <source>
        <dbReference type="Proteomes" id="UP001239213"/>
    </source>
</evidence>
<dbReference type="PANTHER" id="PTHR39603">
    <property type="entry name" value="CYANOVIRIN-N DOMAIN-CONTAINING PROTEIN"/>
    <property type="match status" value="1"/>
</dbReference>
<evidence type="ECO:0000256" key="1">
    <source>
        <dbReference type="SAM" id="MobiDB-lite"/>
    </source>
</evidence>
<evidence type="ECO:0000256" key="2">
    <source>
        <dbReference type="SAM" id="SignalP"/>
    </source>
</evidence>
<sequence length="245" mass="27004">MVLLLRVAIFALATAPLIAAAPTDVRSPSPPRSSPPFTFEQWADDIINNPTAQHISAKEAAEASIRSRNIIGAELSANIPPSAIGWQSTTPRNTSWSEEFNGSQSNKRDKVFLKSKTSESGKIIDINTVRCNGFPTNMAPIENAAWCIQWLANQDDNKCIVMEKEVTGFCRSNNETFILGWRKNKKSLHQSTCQEIARTAGRIMDYCTSSGFVQGETTAWNDTATGVMIRTFESGAIDKNIKLEM</sequence>
<evidence type="ECO:0008006" key="5">
    <source>
        <dbReference type="Google" id="ProtNLM"/>
    </source>
</evidence>